<proteinExistence type="predicted"/>
<comment type="caution">
    <text evidence="1">The sequence shown here is derived from an EMBL/GenBank/DDBJ whole genome shotgun (WGS) entry which is preliminary data.</text>
</comment>
<accession>A0A0R3DS99</accession>
<dbReference type="Proteomes" id="UP000051936">
    <property type="component" value="Unassembled WGS sequence"/>
</dbReference>
<evidence type="ECO:0000313" key="1">
    <source>
        <dbReference type="EMBL" id="KRQ12634.1"/>
    </source>
</evidence>
<reference evidence="1 2" key="1">
    <citation type="submission" date="2015-09" db="EMBL/GenBank/DDBJ databases">
        <title>Draft Genome Sequence of Bradyrhizobium manausense Strain BR 3351T, a Novel Symbiotic Nitrogen-Fixing Alphaproteobacterium Isolated from Brazilian Amazon Rain Forest.</title>
        <authorList>
            <person name="De Araujo J.L."/>
            <person name="Zilli J.E."/>
        </authorList>
    </citation>
    <scope>NUCLEOTIDE SEQUENCE [LARGE SCALE GENOMIC DNA]</scope>
    <source>
        <strain evidence="1 2">BR3351</strain>
    </source>
</reference>
<dbReference type="EMBL" id="LJYG01000062">
    <property type="protein sequence ID" value="KRQ12634.1"/>
    <property type="molecule type" value="Genomic_DNA"/>
</dbReference>
<name>A0A0R3DS99_9BRAD</name>
<keyword evidence="2" id="KW-1185">Reference proteome</keyword>
<protein>
    <submittedName>
        <fullName evidence="1">Uncharacterized protein</fullName>
    </submittedName>
</protein>
<organism evidence="1 2">
    <name type="scientific">Bradyrhizobium manausense</name>
    <dbReference type="NCBI Taxonomy" id="989370"/>
    <lineage>
        <taxon>Bacteria</taxon>
        <taxon>Pseudomonadati</taxon>
        <taxon>Pseudomonadota</taxon>
        <taxon>Alphaproteobacteria</taxon>
        <taxon>Hyphomicrobiales</taxon>
        <taxon>Nitrobacteraceae</taxon>
        <taxon>Bradyrhizobium</taxon>
    </lineage>
</organism>
<dbReference type="AlphaFoldDB" id="A0A0R3DS99"/>
<gene>
    <name evidence="1" type="ORF">AOQ71_15920</name>
</gene>
<evidence type="ECO:0000313" key="2">
    <source>
        <dbReference type="Proteomes" id="UP000051936"/>
    </source>
</evidence>
<dbReference type="STRING" id="989370.AOQ71_15920"/>
<sequence length="86" mass="9362">MRALRRRRSRATAGAVTWLAIERGLELLSCAKVLKVLDIGAVGSLLLEEIVDSAGHQLQMLHLAPRHRSRFAESSDGVGAEVIECV</sequence>